<dbReference type="EMBL" id="VUMZ01000006">
    <property type="protein sequence ID" value="MST52118.1"/>
    <property type="molecule type" value="Genomic_DNA"/>
</dbReference>
<comment type="caution">
    <text evidence="5">The sequence shown here is derived from an EMBL/GenBank/DDBJ whole genome shotgun (WGS) entry which is preliminary data.</text>
</comment>
<dbReference type="PIRSF" id="PIRSF005578">
    <property type="entry name" value="TlyA"/>
    <property type="match status" value="1"/>
</dbReference>
<dbReference type="GO" id="GO:0003723">
    <property type="term" value="F:RNA binding"/>
    <property type="evidence" value="ECO:0007669"/>
    <property type="project" value="UniProtKB-KW"/>
</dbReference>
<dbReference type="SUPFAM" id="SSF53335">
    <property type="entry name" value="S-adenosyl-L-methionine-dependent methyltransferases"/>
    <property type="match status" value="1"/>
</dbReference>
<dbReference type="Gene3D" id="3.10.290.10">
    <property type="entry name" value="RNA-binding S4 domain"/>
    <property type="match status" value="1"/>
</dbReference>
<dbReference type="NCBIfam" id="TIGR00478">
    <property type="entry name" value="tly"/>
    <property type="match status" value="1"/>
</dbReference>
<feature type="domain" description="RNA-binding S4" evidence="4">
    <location>
        <begin position="6"/>
        <end position="71"/>
    </location>
</feature>
<keyword evidence="5" id="KW-0489">Methyltransferase</keyword>
<organism evidence="5 6">
    <name type="scientific">Hornefia butyriciproducens</name>
    <dbReference type="NCBI Taxonomy" id="2652293"/>
    <lineage>
        <taxon>Bacteria</taxon>
        <taxon>Bacillati</taxon>
        <taxon>Bacillota</taxon>
        <taxon>Clostridia</taxon>
        <taxon>Peptostreptococcales</taxon>
        <taxon>Anaerovoracaceae</taxon>
        <taxon>Hornefia</taxon>
    </lineage>
</organism>
<dbReference type="SUPFAM" id="SSF55174">
    <property type="entry name" value="Alpha-L RNA-binding motif"/>
    <property type="match status" value="1"/>
</dbReference>
<evidence type="ECO:0000259" key="4">
    <source>
        <dbReference type="SMART" id="SM00363"/>
    </source>
</evidence>
<dbReference type="Pfam" id="PF01728">
    <property type="entry name" value="FtsJ"/>
    <property type="match status" value="1"/>
</dbReference>
<dbReference type="AlphaFoldDB" id="A0A6L5Y6J8"/>
<evidence type="ECO:0000313" key="6">
    <source>
        <dbReference type="Proteomes" id="UP000474676"/>
    </source>
</evidence>
<name>A0A6L5Y6J8_9FIRM</name>
<accession>A0A6L5Y6J8</accession>
<dbReference type="Gene3D" id="3.40.50.150">
    <property type="entry name" value="Vaccinia Virus protein VP39"/>
    <property type="match status" value="1"/>
</dbReference>
<sequence>MNTLKERLDVLLVQKGFFDSREKARRSIMAGLVFVNGQRSDKAGNRTDTEAEITVRGNECPYVSRGGYKLEKSIRSFGLELSGKTCGDIGASTGGFTDCMLQNGAKKVYAMDVGYGQLDWKLRTDPRVVNMEKCNVRYLEPAQIPKPLDFISIDVSFISLKMILPVAEQLLSPEGEMVCLVKPQFEAGREQVGKKGIVRDPGVHCQVIRRCIGYAEENGLVSYGLTFSPVTGAKGNIEYLLHVGKPEKLRYNQVTVDELIDNVVKQSHEELR</sequence>
<dbReference type="GO" id="GO:0008168">
    <property type="term" value="F:methyltransferase activity"/>
    <property type="evidence" value="ECO:0007669"/>
    <property type="project" value="UniProtKB-KW"/>
</dbReference>
<dbReference type="InterPro" id="IPR047048">
    <property type="entry name" value="TlyA"/>
</dbReference>
<evidence type="ECO:0000256" key="2">
    <source>
        <dbReference type="ARBA" id="ARBA00029460"/>
    </source>
</evidence>
<evidence type="ECO:0000256" key="3">
    <source>
        <dbReference type="PROSITE-ProRule" id="PRU00182"/>
    </source>
</evidence>
<keyword evidence="6" id="KW-1185">Reference proteome</keyword>
<dbReference type="Proteomes" id="UP000474676">
    <property type="component" value="Unassembled WGS sequence"/>
</dbReference>
<dbReference type="GO" id="GO:0032259">
    <property type="term" value="P:methylation"/>
    <property type="evidence" value="ECO:0007669"/>
    <property type="project" value="UniProtKB-KW"/>
</dbReference>
<reference evidence="5 6" key="1">
    <citation type="submission" date="2019-08" db="EMBL/GenBank/DDBJ databases">
        <title>In-depth cultivation of the pig gut microbiome towards novel bacterial diversity and tailored functional studies.</title>
        <authorList>
            <person name="Wylensek D."/>
            <person name="Hitch T.C.A."/>
            <person name="Clavel T."/>
        </authorList>
    </citation>
    <scope>NUCLEOTIDE SEQUENCE [LARGE SCALE GENOMIC DNA]</scope>
    <source>
        <strain evidence="5 6">WCA-MUC-591-APC-3H</strain>
    </source>
</reference>
<gene>
    <name evidence="5" type="ORF">FYJ64_07310</name>
</gene>
<dbReference type="CDD" id="cd00165">
    <property type="entry name" value="S4"/>
    <property type="match status" value="1"/>
</dbReference>
<comment type="similarity">
    <text evidence="2">Belongs to the TlyA family.</text>
</comment>
<proteinExistence type="inferred from homology"/>
<evidence type="ECO:0000313" key="5">
    <source>
        <dbReference type="EMBL" id="MST52118.1"/>
    </source>
</evidence>
<dbReference type="Pfam" id="PF01479">
    <property type="entry name" value="S4"/>
    <property type="match status" value="1"/>
</dbReference>
<dbReference type="PANTHER" id="PTHR32319">
    <property type="entry name" value="BACTERIAL HEMOLYSIN-LIKE PROTEIN"/>
    <property type="match status" value="1"/>
</dbReference>
<keyword evidence="5" id="KW-0808">Transferase</keyword>
<dbReference type="InterPro" id="IPR004538">
    <property type="entry name" value="Hemolysin_A/TlyA"/>
</dbReference>
<dbReference type="InterPro" id="IPR002877">
    <property type="entry name" value="RNA_MeTrfase_FtsJ_dom"/>
</dbReference>
<keyword evidence="1 3" id="KW-0694">RNA-binding</keyword>
<evidence type="ECO:0000256" key="1">
    <source>
        <dbReference type="ARBA" id="ARBA00022884"/>
    </source>
</evidence>
<protein>
    <submittedName>
        <fullName evidence="5">TlyA family RNA methyltransferase</fullName>
    </submittedName>
</protein>
<dbReference type="SMART" id="SM00363">
    <property type="entry name" value="S4"/>
    <property type="match status" value="1"/>
</dbReference>
<dbReference type="InterPro" id="IPR029063">
    <property type="entry name" value="SAM-dependent_MTases_sf"/>
</dbReference>
<dbReference type="PANTHER" id="PTHR32319:SF0">
    <property type="entry name" value="BACTERIAL HEMOLYSIN-LIKE PROTEIN"/>
    <property type="match status" value="1"/>
</dbReference>
<dbReference type="InterPro" id="IPR002942">
    <property type="entry name" value="S4_RNA-bd"/>
</dbReference>
<dbReference type="InterPro" id="IPR036986">
    <property type="entry name" value="S4_RNA-bd_sf"/>
</dbReference>
<dbReference type="PROSITE" id="PS50889">
    <property type="entry name" value="S4"/>
    <property type="match status" value="1"/>
</dbReference>